<accession>A0A8S1NYK2</accession>
<keyword evidence="1" id="KW-0505">Motor protein</keyword>
<evidence type="ECO:0000256" key="1">
    <source>
        <dbReference type="PROSITE-ProRule" id="PRU00283"/>
    </source>
</evidence>
<keyword evidence="5" id="KW-1185">Reference proteome</keyword>
<evidence type="ECO:0000313" key="5">
    <source>
        <dbReference type="Proteomes" id="UP000688137"/>
    </source>
</evidence>
<dbReference type="GO" id="GO:0007018">
    <property type="term" value="P:microtubule-based movement"/>
    <property type="evidence" value="ECO:0007669"/>
    <property type="project" value="InterPro"/>
</dbReference>
<proteinExistence type="inferred from homology"/>
<dbReference type="Proteomes" id="UP000688137">
    <property type="component" value="Unassembled WGS sequence"/>
</dbReference>
<gene>
    <name evidence="4" type="ORF">PPRIM_AZ9-3.1.T0970031</name>
</gene>
<sequence>MQNRITNGNQNYKIFARVRPIDYQQKMVDFTNESVSIRDPTNKNAESKIVSFSSVCSTQEHAFKVTEPMLQKLIEGHNSCVLSYGQTGSGKSYTLFGQEGEENNPDKKGIITRAMEYLLSKSQEFEEIREFVITASMAELFLDQVRDLGKAYKSRQQVNTNQILQNYENENLTIYENSNGQIMIKDLTQISISSAQELTDMIQIGFQLREKLEQQSKQFGSKCHTIITLNLVQKDKENGNQQFMNAFIQFVDLAGSERIAKSLTQEGQFQEAILINQSLTALSKCLTAISQMNSKNIPYRDSKLTRILQNCLNSQSQVALIVHINPNENNFEECLSALQYAERTKGVAAAQPIDDNPNQPGPFPGQDKLIKKLQDENTELKSKIDFIQKEHRTKLSEIQNLLGIDVDLEKLFIHGGAQELQKYKIQKDAMQKVETLQNYLKEADQMIDKIQKEKEWMKKEENNKLERLQCRNIQLTEEIKKLREQQAEYKQQLEQIEQEKNDKVLETVKKKLKEHQEVIEKKVNVIINLPQAIQAKTQEVQKHEDIKRMAKFELEKEYKQQMDNLKAEYSKFLQDSTDQYEKYLKKKNEEIDHFIHQFKKYQEKKKMQIKDMKTELFELYDIVMKAFRVIEKIENGAYSSGIRSFNIPAMDKPHIPTRNKFKNLFKYLDSKSLKNTKEYEFKEKINLKPLQISQFLEHSNIKMNLLEMQEPTLRQFASMIRDELISALAREKELQKRVIQLEILQSNNDFNTLIKERDEYKQLYLQEVKKLNQSKRIISGKSGSHPNVLIRPLTQQNSRYKL</sequence>
<dbReference type="PANTHER" id="PTHR24115:SF9">
    <property type="entry name" value="KINESIN HEAVY CHAIN"/>
    <property type="match status" value="1"/>
</dbReference>
<dbReference type="InterPro" id="IPR027640">
    <property type="entry name" value="Kinesin-like_fam"/>
</dbReference>
<organism evidence="4 5">
    <name type="scientific">Paramecium primaurelia</name>
    <dbReference type="NCBI Taxonomy" id="5886"/>
    <lineage>
        <taxon>Eukaryota</taxon>
        <taxon>Sar</taxon>
        <taxon>Alveolata</taxon>
        <taxon>Ciliophora</taxon>
        <taxon>Intramacronucleata</taxon>
        <taxon>Oligohymenophorea</taxon>
        <taxon>Peniculida</taxon>
        <taxon>Parameciidae</taxon>
        <taxon>Paramecium</taxon>
    </lineage>
</organism>
<dbReference type="GO" id="GO:0005874">
    <property type="term" value="C:microtubule"/>
    <property type="evidence" value="ECO:0007669"/>
    <property type="project" value="TreeGrafter"/>
</dbReference>
<name>A0A8S1NYK2_PARPR</name>
<dbReference type="SMART" id="SM00129">
    <property type="entry name" value="KISc"/>
    <property type="match status" value="1"/>
</dbReference>
<evidence type="ECO:0000256" key="2">
    <source>
        <dbReference type="SAM" id="Coils"/>
    </source>
</evidence>
<comment type="similarity">
    <text evidence="1">Belongs to the TRAFAC class myosin-kinesin ATPase superfamily. Kinesin family.</text>
</comment>
<feature type="coiled-coil region" evidence="2">
    <location>
        <begin position="555"/>
        <end position="604"/>
    </location>
</feature>
<dbReference type="GO" id="GO:0008017">
    <property type="term" value="F:microtubule binding"/>
    <property type="evidence" value="ECO:0007669"/>
    <property type="project" value="InterPro"/>
</dbReference>
<dbReference type="FunFam" id="3.40.850.10:FF:000292">
    <property type="entry name" value="Uncharacterized protein"/>
    <property type="match status" value="1"/>
</dbReference>
<dbReference type="InterPro" id="IPR001752">
    <property type="entry name" value="Kinesin_motor_dom"/>
</dbReference>
<dbReference type="AlphaFoldDB" id="A0A8S1NYK2"/>
<dbReference type="GO" id="GO:0005524">
    <property type="term" value="F:ATP binding"/>
    <property type="evidence" value="ECO:0007669"/>
    <property type="project" value="UniProtKB-UniRule"/>
</dbReference>
<evidence type="ECO:0000259" key="3">
    <source>
        <dbReference type="PROSITE" id="PS50067"/>
    </source>
</evidence>
<dbReference type="GO" id="GO:0016887">
    <property type="term" value="F:ATP hydrolysis activity"/>
    <property type="evidence" value="ECO:0007669"/>
    <property type="project" value="TreeGrafter"/>
</dbReference>
<dbReference type="PROSITE" id="PS50067">
    <property type="entry name" value="KINESIN_MOTOR_2"/>
    <property type="match status" value="1"/>
</dbReference>
<keyword evidence="1" id="KW-0067">ATP-binding</keyword>
<dbReference type="Pfam" id="PF00225">
    <property type="entry name" value="Kinesin"/>
    <property type="match status" value="1"/>
</dbReference>
<keyword evidence="2" id="KW-0175">Coiled coil</keyword>
<evidence type="ECO:0000313" key="4">
    <source>
        <dbReference type="EMBL" id="CAD8094785.1"/>
    </source>
</evidence>
<dbReference type="EMBL" id="CAJJDM010000100">
    <property type="protein sequence ID" value="CAD8094785.1"/>
    <property type="molecule type" value="Genomic_DNA"/>
</dbReference>
<comment type="caution">
    <text evidence="4">The sequence shown here is derived from an EMBL/GenBank/DDBJ whole genome shotgun (WGS) entry which is preliminary data.</text>
</comment>
<feature type="binding site" evidence="1">
    <location>
        <begin position="85"/>
        <end position="92"/>
    </location>
    <ligand>
        <name>ATP</name>
        <dbReference type="ChEBI" id="CHEBI:30616"/>
    </ligand>
</feature>
<dbReference type="GO" id="GO:0030705">
    <property type="term" value="P:cytoskeleton-dependent intracellular transport"/>
    <property type="evidence" value="ECO:0007669"/>
    <property type="project" value="TreeGrafter"/>
</dbReference>
<feature type="domain" description="Kinesin motor" evidence="3">
    <location>
        <begin position="11"/>
        <end position="347"/>
    </location>
</feature>
<dbReference type="OMA" id="NGQIMIK"/>
<protein>
    <recommendedName>
        <fullName evidence="3">Kinesin motor domain-containing protein</fullName>
    </recommendedName>
</protein>
<dbReference type="PANTHER" id="PTHR24115">
    <property type="entry name" value="KINESIN-RELATED"/>
    <property type="match status" value="1"/>
</dbReference>
<keyword evidence="1" id="KW-0547">Nucleotide-binding</keyword>
<reference evidence="4" key="1">
    <citation type="submission" date="2021-01" db="EMBL/GenBank/DDBJ databases">
        <authorList>
            <consortium name="Genoscope - CEA"/>
            <person name="William W."/>
        </authorList>
    </citation>
    <scope>NUCLEOTIDE SEQUENCE</scope>
</reference>
<dbReference type="GO" id="GO:0008574">
    <property type="term" value="F:plus-end-directed microtubule motor activity"/>
    <property type="evidence" value="ECO:0007669"/>
    <property type="project" value="TreeGrafter"/>
</dbReference>
<dbReference type="GO" id="GO:0005871">
    <property type="term" value="C:kinesin complex"/>
    <property type="evidence" value="ECO:0007669"/>
    <property type="project" value="TreeGrafter"/>
</dbReference>
<feature type="coiled-coil region" evidence="2">
    <location>
        <begin position="433"/>
        <end position="525"/>
    </location>
</feature>